<name>C6L919_9FIRM</name>
<feature type="transmembrane region" description="Helical" evidence="8">
    <location>
        <begin position="86"/>
        <end position="103"/>
    </location>
</feature>
<evidence type="ECO:0000313" key="9">
    <source>
        <dbReference type="EMBL" id="EET62758.1"/>
    </source>
</evidence>
<feature type="transmembrane region" description="Helical" evidence="8">
    <location>
        <begin position="265"/>
        <end position="291"/>
    </location>
</feature>
<feature type="transmembrane region" description="Helical" evidence="8">
    <location>
        <begin position="115"/>
        <end position="135"/>
    </location>
</feature>
<accession>C6L919</accession>
<feature type="transmembrane region" description="Helical" evidence="8">
    <location>
        <begin position="303"/>
        <end position="322"/>
    </location>
</feature>
<dbReference type="GO" id="GO:0033214">
    <property type="term" value="P:siderophore-iron import into cell"/>
    <property type="evidence" value="ECO:0007669"/>
    <property type="project" value="TreeGrafter"/>
</dbReference>
<feature type="transmembrane region" description="Helical" evidence="8">
    <location>
        <begin position="141"/>
        <end position="164"/>
    </location>
</feature>
<dbReference type="Proteomes" id="UP000005561">
    <property type="component" value="Unassembled WGS sequence"/>
</dbReference>
<sequence>MASVRHGQTGFVLTAVRSAESMKHKSYIRYQISFILLFVLLAVLFFWNINSGSIHLSVKEVYDIIVHRTGEDTAYNIVWEIRLPRILAAIILGGALSVSGFLLQTFFNNPIAGPFVLGISSGAKLVVSLVMIYLLGKGLVAGSQILILAAFAGSMISMGFILLISRKVNSMSMLVIGGVMIGYICSAVTDFVVTFADDSNIVNLHNWSMGSFSGMSWDNISVMAVVVFAALAITFLMSKPIGAYQLGEVYARNMGVNIKAFRIQLILLSSLLSACVTAFAGPISFVGIAVPHLVKSLMKTAKPILVIPACFLGGAVFCLFCDMIARTVFAPTELSISSVTAIFGAPVVIYAMFAQKSSRAKMD</sequence>
<keyword evidence="7 8" id="KW-0472">Membrane</keyword>
<comment type="subcellular location">
    <subcellularLocation>
        <location evidence="1">Cell membrane</location>
        <topology evidence="1">Multi-pass membrane protein</topology>
    </subcellularLocation>
</comment>
<dbReference type="InterPro" id="IPR000522">
    <property type="entry name" value="ABC_transptr_permease_BtuC"/>
</dbReference>
<dbReference type="CDD" id="cd06550">
    <property type="entry name" value="TM_ABC_iron-siderophores_like"/>
    <property type="match status" value="1"/>
</dbReference>
<dbReference type="PANTHER" id="PTHR30472:SF41">
    <property type="entry name" value="TRANSPORT SYSTEM PERMEASE PROTEIN"/>
    <property type="match status" value="1"/>
</dbReference>
<evidence type="ECO:0000256" key="8">
    <source>
        <dbReference type="SAM" id="Phobius"/>
    </source>
</evidence>
<organism evidence="9 10">
    <name type="scientific">Marvinbryantia formatexigens DSM 14469</name>
    <dbReference type="NCBI Taxonomy" id="478749"/>
    <lineage>
        <taxon>Bacteria</taxon>
        <taxon>Bacillati</taxon>
        <taxon>Bacillota</taxon>
        <taxon>Clostridia</taxon>
        <taxon>Lachnospirales</taxon>
        <taxon>Lachnospiraceae</taxon>
        <taxon>Marvinbryantia</taxon>
    </lineage>
</organism>
<dbReference type="PANTHER" id="PTHR30472">
    <property type="entry name" value="FERRIC ENTEROBACTIN TRANSPORT SYSTEM PERMEASE PROTEIN"/>
    <property type="match status" value="1"/>
</dbReference>
<evidence type="ECO:0000256" key="7">
    <source>
        <dbReference type="ARBA" id="ARBA00023136"/>
    </source>
</evidence>
<keyword evidence="5 8" id="KW-0812">Transmembrane</keyword>
<evidence type="ECO:0000313" key="10">
    <source>
        <dbReference type="Proteomes" id="UP000005561"/>
    </source>
</evidence>
<comment type="similarity">
    <text evidence="2">Belongs to the binding-protein-dependent transport system permease family. FecCD subfamily.</text>
</comment>
<proteinExistence type="inferred from homology"/>
<dbReference type="eggNOG" id="COG0609">
    <property type="taxonomic scope" value="Bacteria"/>
</dbReference>
<feature type="transmembrane region" description="Helical" evidence="8">
    <location>
        <begin position="216"/>
        <end position="236"/>
    </location>
</feature>
<dbReference type="GO" id="GO:0022857">
    <property type="term" value="F:transmembrane transporter activity"/>
    <property type="evidence" value="ECO:0007669"/>
    <property type="project" value="InterPro"/>
</dbReference>
<feature type="transmembrane region" description="Helical" evidence="8">
    <location>
        <begin position="171"/>
        <end position="196"/>
    </location>
</feature>
<keyword evidence="3" id="KW-0813">Transport</keyword>
<dbReference type="Pfam" id="PF01032">
    <property type="entry name" value="FecCD"/>
    <property type="match status" value="1"/>
</dbReference>
<evidence type="ECO:0000256" key="2">
    <source>
        <dbReference type="ARBA" id="ARBA00007935"/>
    </source>
</evidence>
<feature type="transmembrane region" description="Helical" evidence="8">
    <location>
        <begin position="334"/>
        <end position="353"/>
    </location>
</feature>
<dbReference type="GO" id="GO:0005886">
    <property type="term" value="C:plasma membrane"/>
    <property type="evidence" value="ECO:0007669"/>
    <property type="project" value="UniProtKB-SubCell"/>
</dbReference>
<keyword evidence="4" id="KW-1003">Cell membrane</keyword>
<evidence type="ECO:0000256" key="6">
    <source>
        <dbReference type="ARBA" id="ARBA00022989"/>
    </source>
</evidence>
<keyword evidence="6 8" id="KW-1133">Transmembrane helix</keyword>
<reference evidence="9" key="1">
    <citation type="submission" date="2009-07" db="EMBL/GenBank/DDBJ databases">
        <authorList>
            <person name="Weinstock G."/>
            <person name="Sodergren E."/>
            <person name="Clifton S."/>
            <person name="Fulton L."/>
            <person name="Fulton B."/>
            <person name="Courtney L."/>
            <person name="Fronick C."/>
            <person name="Harrison M."/>
            <person name="Strong C."/>
            <person name="Farmer C."/>
            <person name="Delahaunty K."/>
            <person name="Markovic C."/>
            <person name="Hall O."/>
            <person name="Minx P."/>
            <person name="Tomlinson C."/>
            <person name="Mitreva M."/>
            <person name="Nelson J."/>
            <person name="Hou S."/>
            <person name="Wollam A."/>
            <person name="Pepin K.H."/>
            <person name="Johnson M."/>
            <person name="Bhonagiri V."/>
            <person name="Nash W.E."/>
            <person name="Warren W."/>
            <person name="Chinwalla A."/>
            <person name="Mardis E.R."/>
            <person name="Wilson R.K."/>
        </authorList>
    </citation>
    <scope>NUCLEOTIDE SEQUENCE [LARGE SCALE GENOMIC DNA]</scope>
    <source>
        <strain evidence="9">DSM 14469</strain>
    </source>
</reference>
<protein>
    <submittedName>
        <fullName evidence="9">Iron chelate uptake ABC transporter, FeCT family, permease protein</fullName>
    </submittedName>
</protein>
<feature type="transmembrane region" description="Helical" evidence="8">
    <location>
        <begin position="27"/>
        <end position="47"/>
    </location>
</feature>
<dbReference type="SUPFAM" id="SSF81345">
    <property type="entry name" value="ABC transporter involved in vitamin B12 uptake, BtuC"/>
    <property type="match status" value="1"/>
</dbReference>
<dbReference type="AlphaFoldDB" id="C6L919"/>
<evidence type="ECO:0000256" key="4">
    <source>
        <dbReference type="ARBA" id="ARBA00022475"/>
    </source>
</evidence>
<dbReference type="STRING" id="168384.SAMN05660368_01734"/>
<evidence type="ECO:0000256" key="1">
    <source>
        <dbReference type="ARBA" id="ARBA00004651"/>
    </source>
</evidence>
<keyword evidence="10" id="KW-1185">Reference proteome</keyword>
<dbReference type="Gene3D" id="1.10.3470.10">
    <property type="entry name" value="ABC transporter involved in vitamin B12 uptake, BtuC"/>
    <property type="match status" value="1"/>
</dbReference>
<dbReference type="InterPro" id="IPR037294">
    <property type="entry name" value="ABC_BtuC-like"/>
</dbReference>
<evidence type="ECO:0000256" key="5">
    <source>
        <dbReference type="ARBA" id="ARBA00022692"/>
    </source>
</evidence>
<evidence type="ECO:0000256" key="3">
    <source>
        <dbReference type="ARBA" id="ARBA00022448"/>
    </source>
</evidence>
<dbReference type="EMBL" id="ACCL02000001">
    <property type="protein sequence ID" value="EET62758.1"/>
    <property type="molecule type" value="Genomic_DNA"/>
</dbReference>
<gene>
    <name evidence="9" type="ORF">BRYFOR_05109</name>
</gene>
<comment type="caution">
    <text evidence="9">The sequence shown here is derived from an EMBL/GenBank/DDBJ whole genome shotgun (WGS) entry which is preliminary data.</text>
</comment>